<name>U4KVC2_PYROM</name>
<sequence length="31" mass="3399">MACEESCLETVNISSIVKSDTQAILRSARDK</sequence>
<protein>
    <submittedName>
        <fullName evidence="1">Uncharacterized protein</fullName>
    </submittedName>
</protein>
<reference evidence="1 2" key="1">
    <citation type="journal article" date="2013" name="PLoS Genet.">
        <title>The genome and development-dependent transcriptomes of Pyronema confluens: a window into fungal evolution.</title>
        <authorList>
            <person name="Traeger S."/>
            <person name="Altegoer F."/>
            <person name="Freitag M."/>
            <person name="Gabaldon T."/>
            <person name="Kempken F."/>
            <person name="Kumar A."/>
            <person name="Marcet-Houben M."/>
            <person name="Poggeler S."/>
            <person name="Stajich J.E."/>
            <person name="Nowrousian M."/>
        </authorList>
    </citation>
    <scope>NUCLEOTIDE SEQUENCE [LARGE SCALE GENOMIC DNA]</scope>
    <source>
        <strain evidence="2">CBS 100304</strain>
        <tissue evidence="1">Vegetative mycelium</tissue>
    </source>
</reference>
<keyword evidence="2" id="KW-1185">Reference proteome</keyword>
<dbReference type="Proteomes" id="UP000018144">
    <property type="component" value="Unassembled WGS sequence"/>
</dbReference>
<organism evidence="1 2">
    <name type="scientific">Pyronema omphalodes (strain CBS 100304)</name>
    <name type="common">Pyronema confluens</name>
    <dbReference type="NCBI Taxonomy" id="1076935"/>
    <lineage>
        <taxon>Eukaryota</taxon>
        <taxon>Fungi</taxon>
        <taxon>Dikarya</taxon>
        <taxon>Ascomycota</taxon>
        <taxon>Pezizomycotina</taxon>
        <taxon>Pezizomycetes</taxon>
        <taxon>Pezizales</taxon>
        <taxon>Pyronemataceae</taxon>
        <taxon>Pyronema</taxon>
    </lineage>
</organism>
<dbReference type="EMBL" id="HF935238">
    <property type="protein sequence ID" value="CCX05202.1"/>
    <property type="molecule type" value="Genomic_DNA"/>
</dbReference>
<evidence type="ECO:0000313" key="2">
    <source>
        <dbReference type="Proteomes" id="UP000018144"/>
    </source>
</evidence>
<dbReference type="AlphaFoldDB" id="U4KVC2"/>
<evidence type="ECO:0000313" key="1">
    <source>
        <dbReference type="EMBL" id="CCX05202.1"/>
    </source>
</evidence>
<proteinExistence type="predicted"/>
<gene>
    <name evidence="1" type="ORF">PCON_04789</name>
</gene>
<accession>U4KVC2</accession>